<dbReference type="Proteomes" id="UP000198290">
    <property type="component" value="Chromosome"/>
</dbReference>
<dbReference type="EMBL" id="AP018823">
    <property type="protein sequence ID" value="BBF86297.1"/>
    <property type="molecule type" value="Genomic_DNA"/>
</dbReference>
<dbReference type="KEGG" id="amah:DLM_2696"/>
<evidence type="ECO:0000313" key="1">
    <source>
        <dbReference type="EMBL" id="BBF86297.1"/>
    </source>
</evidence>
<reference evidence="1 2" key="2">
    <citation type="journal article" date="2017" name="Genome Announc.">
        <title>Draft genome sequence of Aquitalea magnusonii strain H3, a plant growth-promoting bacterium of duckweed Lemna minor.</title>
        <authorList>
            <person name="Ishizawa H."/>
            <person name="Kuroda M."/>
            <person name="Ike M."/>
        </authorList>
    </citation>
    <scope>NUCLEOTIDE SEQUENCE [LARGE SCALE GENOMIC DNA]</scope>
    <source>
        <strain evidence="1 2">H3</strain>
    </source>
</reference>
<dbReference type="AlphaFoldDB" id="A0A3G9GLL8"/>
<evidence type="ECO:0000313" key="2">
    <source>
        <dbReference type="Proteomes" id="UP000198290"/>
    </source>
</evidence>
<reference evidence="2" key="1">
    <citation type="journal article" date="2017" name="Biotechnol. Biofuels">
        <title>Evaluation of environmental bacterial communities as a factor affecting the growth of duckweed Lemna minor.</title>
        <authorList>
            <person name="Ishizawa H."/>
            <person name="Kuroda M."/>
            <person name="Morikawa M."/>
            <person name="Ike M."/>
        </authorList>
    </citation>
    <scope>NUCLEOTIDE SEQUENCE [LARGE SCALE GENOMIC DNA]</scope>
    <source>
        <strain evidence="2">H3</strain>
    </source>
</reference>
<dbReference type="Pfam" id="PF06252">
    <property type="entry name" value="GemA"/>
    <property type="match status" value="1"/>
</dbReference>
<keyword evidence="2" id="KW-1185">Reference proteome</keyword>
<dbReference type="RefSeq" id="WP_089084522.1">
    <property type="nucleotide sequence ID" value="NZ_AP018823.1"/>
</dbReference>
<organism evidence="1 2">
    <name type="scientific">Aquitalea magnusonii</name>
    <dbReference type="NCBI Taxonomy" id="332411"/>
    <lineage>
        <taxon>Bacteria</taxon>
        <taxon>Pseudomonadati</taxon>
        <taxon>Pseudomonadota</taxon>
        <taxon>Betaproteobacteria</taxon>
        <taxon>Neisseriales</taxon>
        <taxon>Chromobacteriaceae</taxon>
        <taxon>Aquitalea</taxon>
    </lineage>
</organism>
<accession>A0A3G9GLL8</accession>
<name>A0A3G9GLL8_9NEIS</name>
<protein>
    <submittedName>
        <fullName evidence="1">Phage protein</fullName>
    </submittedName>
</protein>
<dbReference type="OrthoDB" id="5460653at2"/>
<dbReference type="InterPro" id="IPR009363">
    <property type="entry name" value="Phage_Mu_Gp16"/>
</dbReference>
<sequence length="136" mass="14797">MSRNPALAKIHIAKKELAIDDETYRAMLQSIAGVSSSKDLTDAGVTKVLAHLQRCGWKPKAAAQAGKKPSVGRGRKALIGKVEALLAEAKRPWSYADAMAKRMFGVDKTDWLDADQLVRLVAALTYDAKRHGRNLG</sequence>
<proteinExistence type="predicted"/>
<gene>
    <name evidence="1" type="ORF">DLM_2696</name>
</gene>
<reference evidence="2" key="3">
    <citation type="journal article" date="2017" name="Plant Physiol. Biochem.">
        <title>Differential oxidative and antioxidative response of duckweed Lemna minor toward plant growth promoting/inhibiting bacteria.</title>
        <authorList>
            <person name="Ishizawa H."/>
            <person name="Kuroda M."/>
            <person name="Morikawa M."/>
            <person name="Ike M."/>
        </authorList>
    </citation>
    <scope>NUCLEOTIDE SEQUENCE [LARGE SCALE GENOMIC DNA]</scope>
    <source>
        <strain evidence="2">H3</strain>
    </source>
</reference>